<sequence>MPVRLVNPDNHVTIPLYHHVAIATGNTQIHLAGHVAWDENGELVSDDLAGQVAQIYRNVAKGLAAAGATFADVVRFTWYFAKWERSMYDEFLAGVEQASSEFDLPRPPLAAIGVDILFEDGILVEAEVTAVVDRPDPLRTDVHPGLQESS</sequence>
<proteinExistence type="predicted"/>
<dbReference type="SUPFAM" id="SSF55298">
    <property type="entry name" value="YjgF-like"/>
    <property type="match status" value="1"/>
</dbReference>
<protein>
    <submittedName>
        <fullName evidence="1">RidA family protein</fullName>
    </submittedName>
</protein>
<dbReference type="Proteomes" id="UP000515728">
    <property type="component" value="Chromosome"/>
</dbReference>
<dbReference type="Pfam" id="PF01042">
    <property type="entry name" value="Ribonuc_L-PSP"/>
    <property type="match status" value="1"/>
</dbReference>
<dbReference type="InterPro" id="IPR006175">
    <property type="entry name" value="YjgF/YER057c/UK114"/>
</dbReference>
<gene>
    <name evidence="1" type="ORF">H6H00_01150</name>
</gene>
<name>A0A7G7MIV2_9PSEU</name>
<dbReference type="RefSeq" id="WP_185719542.1">
    <property type="nucleotide sequence ID" value="NZ_BAAAWI010000001.1"/>
</dbReference>
<dbReference type="InterPro" id="IPR035959">
    <property type="entry name" value="RutC-like_sf"/>
</dbReference>
<dbReference type="Gene3D" id="3.30.1330.40">
    <property type="entry name" value="RutC-like"/>
    <property type="match status" value="1"/>
</dbReference>
<keyword evidence="2" id="KW-1185">Reference proteome</keyword>
<accession>A0A7G7MIV2</accession>
<dbReference type="PANTHER" id="PTHR43857">
    <property type="entry name" value="BLR7761 PROTEIN"/>
    <property type="match status" value="1"/>
</dbReference>
<evidence type="ECO:0000313" key="2">
    <source>
        <dbReference type="Proteomes" id="UP000515728"/>
    </source>
</evidence>
<dbReference type="KEGG" id="ppel:H6H00_01150"/>
<dbReference type="CDD" id="cd00448">
    <property type="entry name" value="YjgF_YER057c_UK114_family"/>
    <property type="match status" value="1"/>
</dbReference>
<organism evidence="1 2">
    <name type="scientific">Pseudonocardia petroleophila</name>
    <dbReference type="NCBI Taxonomy" id="37331"/>
    <lineage>
        <taxon>Bacteria</taxon>
        <taxon>Bacillati</taxon>
        <taxon>Actinomycetota</taxon>
        <taxon>Actinomycetes</taxon>
        <taxon>Pseudonocardiales</taxon>
        <taxon>Pseudonocardiaceae</taxon>
        <taxon>Pseudonocardia</taxon>
    </lineage>
</organism>
<dbReference type="EMBL" id="CP060131">
    <property type="protein sequence ID" value="QNG52713.1"/>
    <property type="molecule type" value="Genomic_DNA"/>
</dbReference>
<dbReference type="PANTHER" id="PTHR43857:SF1">
    <property type="entry name" value="YJGH FAMILY PROTEIN"/>
    <property type="match status" value="1"/>
</dbReference>
<dbReference type="AlphaFoldDB" id="A0A7G7MIV2"/>
<reference evidence="1 2" key="1">
    <citation type="submission" date="2020-08" db="EMBL/GenBank/DDBJ databases">
        <authorList>
            <person name="Mo P."/>
        </authorList>
    </citation>
    <scope>NUCLEOTIDE SEQUENCE [LARGE SCALE GENOMIC DNA]</scope>
    <source>
        <strain evidence="1 2">CGMCC 4.1532</strain>
    </source>
</reference>
<evidence type="ECO:0000313" key="1">
    <source>
        <dbReference type="EMBL" id="QNG52713.1"/>
    </source>
</evidence>